<dbReference type="InterPro" id="IPR002569">
    <property type="entry name" value="Met_Sox_Rdtase_MsrA_dom"/>
</dbReference>
<sequence length="218" mass="24653">MLNSSLLLSCLLIFSCAEHKGQSMDLSTAKMKTSVHYDTATFGTGCFWCTEAIFERLNGVVKVTSGYSGGSVLNPTYEEVCTGTTGHAECCQVVYSPDVISFDELLEVFWKTHDPTTLNRQGNDVGTQYRSVVFYHTPDQKEKAAYYKNELDSSGAFKDPIVTAIEPYKNFYSAEAYHQEYYNSNPSQMYCRFVIMPKVEKFEKVFKDKLKTNALSQK</sequence>
<name>A0A931GWF4_9BACT</name>
<gene>
    <name evidence="4 6" type="primary">msrA</name>
    <name evidence="6" type="ORF">I5907_15125</name>
</gene>
<comment type="similarity">
    <text evidence="4">Belongs to the MsrA Met sulfoxide reductase family.</text>
</comment>
<keyword evidence="7" id="KW-1185">Reference proteome</keyword>
<evidence type="ECO:0000313" key="7">
    <source>
        <dbReference type="Proteomes" id="UP000628448"/>
    </source>
</evidence>
<keyword evidence="1 4" id="KW-0560">Oxidoreductase</keyword>
<dbReference type="Gene3D" id="3.30.1060.10">
    <property type="entry name" value="Peptide methionine sulphoxide reductase MsrA"/>
    <property type="match status" value="1"/>
</dbReference>
<accession>A0A931GWF4</accession>
<organism evidence="6 7">
    <name type="scientific">Panacibacter microcysteis</name>
    <dbReference type="NCBI Taxonomy" id="2793269"/>
    <lineage>
        <taxon>Bacteria</taxon>
        <taxon>Pseudomonadati</taxon>
        <taxon>Bacteroidota</taxon>
        <taxon>Chitinophagia</taxon>
        <taxon>Chitinophagales</taxon>
        <taxon>Chitinophagaceae</taxon>
        <taxon>Panacibacter</taxon>
    </lineage>
</organism>
<dbReference type="EMBL" id="JADWYR010000002">
    <property type="protein sequence ID" value="MBG9377575.1"/>
    <property type="molecule type" value="Genomic_DNA"/>
</dbReference>
<evidence type="ECO:0000256" key="2">
    <source>
        <dbReference type="ARBA" id="ARBA00047806"/>
    </source>
</evidence>
<dbReference type="NCBIfam" id="TIGR00401">
    <property type="entry name" value="msrA"/>
    <property type="match status" value="1"/>
</dbReference>
<comment type="caution">
    <text evidence="6">The sequence shown here is derived from an EMBL/GenBank/DDBJ whole genome shotgun (WGS) entry which is preliminary data.</text>
</comment>
<evidence type="ECO:0000256" key="4">
    <source>
        <dbReference type="HAMAP-Rule" id="MF_01401"/>
    </source>
</evidence>
<proteinExistence type="inferred from homology"/>
<evidence type="ECO:0000256" key="3">
    <source>
        <dbReference type="ARBA" id="ARBA00048782"/>
    </source>
</evidence>
<dbReference type="EC" id="1.8.4.11" evidence="4"/>
<dbReference type="Pfam" id="PF01625">
    <property type="entry name" value="PMSR"/>
    <property type="match status" value="1"/>
</dbReference>
<comment type="catalytic activity">
    <reaction evidence="2 4">
        <text>L-methionyl-[protein] + [thioredoxin]-disulfide + H2O = L-methionyl-(S)-S-oxide-[protein] + [thioredoxin]-dithiol</text>
        <dbReference type="Rhea" id="RHEA:14217"/>
        <dbReference type="Rhea" id="RHEA-COMP:10698"/>
        <dbReference type="Rhea" id="RHEA-COMP:10700"/>
        <dbReference type="Rhea" id="RHEA-COMP:12313"/>
        <dbReference type="Rhea" id="RHEA-COMP:12315"/>
        <dbReference type="ChEBI" id="CHEBI:15377"/>
        <dbReference type="ChEBI" id="CHEBI:16044"/>
        <dbReference type="ChEBI" id="CHEBI:29950"/>
        <dbReference type="ChEBI" id="CHEBI:44120"/>
        <dbReference type="ChEBI" id="CHEBI:50058"/>
        <dbReference type="EC" id="1.8.4.11"/>
    </reaction>
</comment>
<dbReference type="PANTHER" id="PTHR43774:SF1">
    <property type="entry name" value="PEPTIDE METHIONINE SULFOXIDE REDUCTASE MSRA 2"/>
    <property type="match status" value="1"/>
</dbReference>
<feature type="domain" description="Peptide methionine sulphoxide reductase MsrA" evidence="5">
    <location>
        <begin position="39"/>
        <end position="191"/>
    </location>
</feature>
<dbReference type="AlphaFoldDB" id="A0A931GWF4"/>
<dbReference type="InterPro" id="IPR036509">
    <property type="entry name" value="Met_Sox_Rdtase_MsrA_sf"/>
</dbReference>
<dbReference type="GO" id="GO:0008113">
    <property type="term" value="F:peptide-methionine (S)-S-oxide reductase activity"/>
    <property type="evidence" value="ECO:0007669"/>
    <property type="project" value="UniProtKB-UniRule"/>
</dbReference>
<protein>
    <recommendedName>
        <fullName evidence="4">Peptide methionine sulfoxide reductase MsrA</fullName>
        <shortName evidence="4">Protein-methionine-S-oxide reductase</shortName>
        <ecNumber evidence="4">1.8.4.11</ecNumber>
    </recommendedName>
    <alternativeName>
        <fullName evidence="4">Peptide-methionine (S)-S-oxide reductase</fullName>
        <shortName evidence="4">Peptide Met(O) reductase</shortName>
    </alternativeName>
</protein>
<dbReference type="HAMAP" id="MF_01401">
    <property type="entry name" value="MsrA"/>
    <property type="match status" value="1"/>
</dbReference>
<feature type="active site" evidence="4">
    <location>
        <position position="46"/>
    </location>
</feature>
<evidence type="ECO:0000259" key="5">
    <source>
        <dbReference type="Pfam" id="PF01625"/>
    </source>
</evidence>
<comment type="function">
    <text evidence="4">Has an important function as a repair enzyme for proteins that have been inactivated by oxidation. Catalyzes the reversible oxidation-reduction of methionine sulfoxide in proteins to methionine.</text>
</comment>
<reference evidence="6" key="1">
    <citation type="submission" date="2020-11" db="EMBL/GenBank/DDBJ databases">
        <title>Bacterial whole genome sequence for Panacibacter sp. DH6.</title>
        <authorList>
            <person name="Le V."/>
            <person name="Ko S."/>
            <person name="Ahn C.-Y."/>
            <person name="Oh H.-M."/>
        </authorList>
    </citation>
    <scope>NUCLEOTIDE SEQUENCE</scope>
    <source>
        <strain evidence="6">DH6</strain>
    </source>
</reference>
<evidence type="ECO:0000256" key="1">
    <source>
        <dbReference type="ARBA" id="ARBA00023002"/>
    </source>
</evidence>
<comment type="catalytic activity">
    <reaction evidence="3 4">
        <text>[thioredoxin]-disulfide + L-methionine + H2O = L-methionine (S)-S-oxide + [thioredoxin]-dithiol</text>
        <dbReference type="Rhea" id="RHEA:19993"/>
        <dbReference type="Rhea" id="RHEA-COMP:10698"/>
        <dbReference type="Rhea" id="RHEA-COMP:10700"/>
        <dbReference type="ChEBI" id="CHEBI:15377"/>
        <dbReference type="ChEBI" id="CHEBI:29950"/>
        <dbReference type="ChEBI" id="CHEBI:50058"/>
        <dbReference type="ChEBI" id="CHEBI:57844"/>
        <dbReference type="ChEBI" id="CHEBI:58772"/>
        <dbReference type="EC" id="1.8.4.11"/>
    </reaction>
</comment>
<dbReference type="SUPFAM" id="SSF55068">
    <property type="entry name" value="Peptide methionine sulfoxide reductase"/>
    <property type="match status" value="1"/>
</dbReference>
<evidence type="ECO:0000313" key="6">
    <source>
        <dbReference type="EMBL" id="MBG9377575.1"/>
    </source>
</evidence>
<dbReference type="Proteomes" id="UP000628448">
    <property type="component" value="Unassembled WGS sequence"/>
</dbReference>
<dbReference type="PANTHER" id="PTHR43774">
    <property type="entry name" value="PEPTIDE METHIONINE SULFOXIDE REDUCTASE"/>
    <property type="match status" value="1"/>
</dbReference>